<feature type="transmembrane region" description="Helical" evidence="1">
    <location>
        <begin position="38"/>
        <end position="57"/>
    </location>
</feature>
<dbReference type="EMBL" id="UGYW01000001">
    <property type="protein sequence ID" value="SUI96818.1"/>
    <property type="molecule type" value="Genomic_DNA"/>
</dbReference>
<gene>
    <name evidence="2" type="ORF">NCTC11388_00167</name>
</gene>
<keyword evidence="1" id="KW-0472">Membrane</keyword>
<evidence type="ECO:0000313" key="3">
    <source>
        <dbReference type="Proteomes" id="UP000254893"/>
    </source>
</evidence>
<evidence type="ECO:0000256" key="1">
    <source>
        <dbReference type="SAM" id="Phobius"/>
    </source>
</evidence>
<sequence length="60" mass="7087">MFIFDCNLLIANMVNRENSQRDARDIELSFRDSPIRSTVLILKFIYGFLTYLVAVIFRRA</sequence>
<reference evidence="2 3" key="1">
    <citation type="submission" date="2018-06" db="EMBL/GenBank/DDBJ databases">
        <authorList>
            <consortium name="Pathogen Informatics"/>
            <person name="Doyle S."/>
        </authorList>
    </citation>
    <scope>NUCLEOTIDE SEQUENCE [LARGE SCALE GENOMIC DNA]</scope>
    <source>
        <strain evidence="2 3">NCTC11388</strain>
    </source>
</reference>
<protein>
    <submittedName>
        <fullName evidence="2">Uncharacterized protein</fullName>
    </submittedName>
</protein>
<dbReference type="Proteomes" id="UP000254893">
    <property type="component" value="Unassembled WGS sequence"/>
</dbReference>
<keyword evidence="1" id="KW-1133">Transmembrane helix</keyword>
<organism evidence="2 3">
    <name type="scientific">Sphingobacterium spiritivorum</name>
    <name type="common">Flavobacterium spiritivorum</name>
    <dbReference type="NCBI Taxonomy" id="258"/>
    <lineage>
        <taxon>Bacteria</taxon>
        <taxon>Pseudomonadati</taxon>
        <taxon>Bacteroidota</taxon>
        <taxon>Sphingobacteriia</taxon>
        <taxon>Sphingobacteriales</taxon>
        <taxon>Sphingobacteriaceae</taxon>
        <taxon>Sphingobacterium</taxon>
    </lineage>
</organism>
<keyword evidence="1" id="KW-0812">Transmembrane</keyword>
<name>A0A380BAW7_SPHSI</name>
<evidence type="ECO:0000313" key="2">
    <source>
        <dbReference type="EMBL" id="SUI96818.1"/>
    </source>
</evidence>
<accession>A0A380BAW7</accession>
<dbReference type="AlphaFoldDB" id="A0A380BAW7"/>
<proteinExistence type="predicted"/>